<evidence type="ECO:0000256" key="1">
    <source>
        <dbReference type="SAM" id="MobiDB-lite"/>
    </source>
</evidence>
<dbReference type="OrthoDB" id="247006at2759"/>
<gene>
    <name evidence="2" type="ORF">SSLN_LOCUS18833</name>
</gene>
<evidence type="ECO:0000313" key="3">
    <source>
        <dbReference type="Proteomes" id="UP000275846"/>
    </source>
</evidence>
<evidence type="ECO:0000313" key="2">
    <source>
        <dbReference type="EMBL" id="VDM05219.1"/>
    </source>
</evidence>
<dbReference type="WBParaSite" id="SSLN_0001955001-mRNA-1">
    <property type="protein sequence ID" value="SSLN_0001955001-mRNA-1"/>
    <property type="gene ID" value="SSLN_0001955001"/>
</dbReference>
<feature type="compositionally biased region" description="Low complexity" evidence="1">
    <location>
        <begin position="59"/>
        <end position="74"/>
    </location>
</feature>
<feature type="region of interest" description="Disordered" evidence="1">
    <location>
        <begin position="1"/>
        <end position="85"/>
    </location>
</feature>
<accession>A0A183TQT5</accession>
<feature type="compositionally biased region" description="Polar residues" evidence="1">
    <location>
        <begin position="38"/>
        <end position="51"/>
    </location>
</feature>
<dbReference type="STRING" id="70667.A0A183TQT5"/>
<proteinExistence type="predicted"/>
<organism evidence="4">
    <name type="scientific">Schistocephalus solidus</name>
    <name type="common">Tapeworm</name>
    <dbReference type="NCBI Taxonomy" id="70667"/>
    <lineage>
        <taxon>Eukaryota</taxon>
        <taxon>Metazoa</taxon>
        <taxon>Spiralia</taxon>
        <taxon>Lophotrochozoa</taxon>
        <taxon>Platyhelminthes</taxon>
        <taxon>Cestoda</taxon>
        <taxon>Eucestoda</taxon>
        <taxon>Diphyllobothriidea</taxon>
        <taxon>Diphyllobothriidae</taxon>
        <taxon>Schistocephalus</taxon>
    </lineage>
</organism>
<dbReference type="EMBL" id="UYSU01045445">
    <property type="protein sequence ID" value="VDM05219.1"/>
    <property type="molecule type" value="Genomic_DNA"/>
</dbReference>
<evidence type="ECO:0000313" key="4">
    <source>
        <dbReference type="WBParaSite" id="SSLN_0001955001-mRNA-1"/>
    </source>
</evidence>
<protein>
    <submittedName>
        <fullName evidence="2 4">Uncharacterized protein</fullName>
    </submittedName>
</protein>
<sequence length="115" mass="12768">MQKSGSREQPRSPSNRPFYLPPTSQPTAADIIRESRDWLQSVSTRRPSTPKQPLRSLFNHGNSSHSRPSSTSSTRSDDGDAMSSEAQPVSTLLFHSITVFIEVLVLLFEIDVNAL</sequence>
<name>A0A183TQT5_SCHSO</name>
<reference evidence="4" key="1">
    <citation type="submission" date="2016-06" db="UniProtKB">
        <authorList>
            <consortium name="WormBaseParasite"/>
        </authorList>
    </citation>
    <scope>IDENTIFICATION</scope>
</reference>
<feature type="compositionally biased region" description="Basic and acidic residues" evidence="1">
    <location>
        <begin position="1"/>
        <end position="10"/>
    </location>
</feature>
<dbReference type="Proteomes" id="UP000275846">
    <property type="component" value="Unassembled WGS sequence"/>
</dbReference>
<reference evidence="2 3" key="2">
    <citation type="submission" date="2018-11" db="EMBL/GenBank/DDBJ databases">
        <authorList>
            <consortium name="Pathogen Informatics"/>
        </authorList>
    </citation>
    <scope>NUCLEOTIDE SEQUENCE [LARGE SCALE GENOMIC DNA]</scope>
    <source>
        <strain evidence="2 3">NST_G2</strain>
    </source>
</reference>
<keyword evidence="3" id="KW-1185">Reference proteome</keyword>
<dbReference type="AlphaFoldDB" id="A0A183TQT5"/>